<dbReference type="InterPro" id="IPR039421">
    <property type="entry name" value="Type_1_exporter"/>
</dbReference>
<keyword evidence="2" id="KW-0813">Transport</keyword>
<dbReference type="InterPro" id="IPR036640">
    <property type="entry name" value="ABC1_TM_sf"/>
</dbReference>
<evidence type="ECO:0000256" key="2">
    <source>
        <dbReference type="ARBA" id="ARBA00022448"/>
    </source>
</evidence>
<feature type="transmembrane region" description="Helical" evidence="8">
    <location>
        <begin position="351"/>
        <end position="375"/>
    </location>
</feature>
<dbReference type="GO" id="GO:0015421">
    <property type="term" value="F:ABC-type oligopeptide transporter activity"/>
    <property type="evidence" value="ECO:0007669"/>
    <property type="project" value="TreeGrafter"/>
</dbReference>
<dbReference type="FunFam" id="3.40.50.300:FF:000287">
    <property type="entry name" value="Multidrug ABC transporter ATP-binding protein"/>
    <property type="match status" value="1"/>
</dbReference>
<dbReference type="GO" id="GO:0005524">
    <property type="term" value="F:ATP binding"/>
    <property type="evidence" value="ECO:0007669"/>
    <property type="project" value="UniProtKB-KW"/>
</dbReference>
<evidence type="ECO:0000313" key="11">
    <source>
        <dbReference type="EMBL" id="KNY28704.1"/>
    </source>
</evidence>
<accession>A0A0L6JSP2</accession>
<keyword evidence="12" id="KW-1185">Reference proteome</keyword>
<feature type="transmembrane region" description="Helical" evidence="8">
    <location>
        <begin position="33"/>
        <end position="50"/>
    </location>
</feature>
<evidence type="ECO:0000259" key="9">
    <source>
        <dbReference type="PROSITE" id="PS50893"/>
    </source>
</evidence>
<feature type="domain" description="ABC transporter" evidence="9">
    <location>
        <begin position="450"/>
        <end position="684"/>
    </location>
</feature>
<keyword evidence="5" id="KW-0067">ATP-binding</keyword>
<comment type="caution">
    <text evidence="11">The sequence shown here is derived from an EMBL/GenBank/DDBJ whole genome shotgun (WGS) entry which is preliminary data.</text>
</comment>
<dbReference type="PANTHER" id="PTHR43394:SF1">
    <property type="entry name" value="ATP-BINDING CASSETTE SUB-FAMILY B MEMBER 10, MITOCHONDRIAL"/>
    <property type="match status" value="1"/>
</dbReference>
<dbReference type="EMBL" id="LGTC01000001">
    <property type="protein sequence ID" value="KNY28704.1"/>
    <property type="molecule type" value="Genomic_DNA"/>
</dbReference>
<dbReference type="PROSITE" id="PS00211">
    <property type="entry name" value="ABC_TRANSPORTER_1"/>
    <property type="match status" value="1"/>
</dbReference>
<evidence type="ECO:0000256" key="4">
    <source>
        <dbReference type="ARBA" id="ARBA00022741"/>
    </source>
</evidence>
<evidence type="ECO:0000256" key="8">
    <source>
        <dbReference type="SAM" id="Phobius"/>
    </source>
</evidence>
<dbReference type="Gene3D" id="3.40.50.300">
    <property type="entry name" value="P-loop containing nucleotide triphosphate hydrolases"/>
    <property type="match status" value="1"/>
</dbReference>
<feature type="transmembrane region" description="Helical" evidence="8">
    <location>
        <begin position="273"/>
        <end position="293"/>
    </location>
</feature>
<dbReference type="CDD" id="cd18544">
    <property type="entry name" value="ABC_6TM_TmrA_like"/>
    <property type="match status" value="1"/>
</dbReference>
<dbReference type="Proteomes" id="UP000036923">
    <property type="component" value="Unassembled WGS sequence"/>
</dbReference>
<keyword evidence="7 8" id="KW-0472">Membrane</keyword>
<dbReference type="InterPro" id="IPR011527">
    <property type="entry name" value="ABC1_TM_dom"/>
</dbReference>
<evidence type="ECO:0000313" key="12">
    <source>
        <dbReference type="Proteomes" id="UP000036923"/>
    </source>
</evidence>
<keyword evidence="6 8" id="KW-1133">Transmembrane helix</keyword>
<name>A0A0L6JSP2_9FIRM</name>
<sequence length="692" mass="77483">MSEENLGFNEEEDLGKNYDSRLMKRLLKYAKPYRLFFAISIILLFATTLTDLSGPLIMKKVIDDYLYGYTKPLVATAAAPNEKSIDGKKFTQVDGILNVANPDSIYSMIYVGKKAYLVKGHLQNIPNSAGLIVNDQAGSLVYKTKDGSFPAKSLTKDEIKILRSKDISSVKLLGFMFIGIIVLGFLLNFLQISLLSYTSQTIIFNMRMEIFNHIQKLPLSFFDKNPVGRLVTRVISDTENLNDMYTNVLVNLIKDISILAGISIIMLSLNFKLALIVLAVLPIVAVAAGIFRIKIRAIYRSVRVALAKINAAMYENISGMRIIQVFGREKENFKKFEEINTSYYKAGMKEVVAFGLFRPLNDLVAALCLSVLLWFAGGDVISGSLQFGVMFAFVNYITMFFQPINDLSEKYNILQSSMASSERIFLILDTLAEEDTGNDLPKTSSIKGDIEFKNVWFAYNNEEWVLRDVSFQVPKGKTVAIVGATGAGKTSIINLINRLYEIQKGEINIDGINVKSISKKSLRQLMSVVLQDVFLFGGTIKDNIKLNNKNITDENVIGASQNVNADKFIMNFDNGYDEEVRERGATLSAGQRQLLAFARALAYNPSILILDEATANIDTETELLIQDALEKITKNRTTIVIAHRLSTIQHADMIIVLHKGKIRETGSHQELLAKKGMYFNLYNLQYKNVNNV</sequence>
<dbReference type="AlphaFoldDB" id="A0A0L6JSP2"/>
<dbReference type="PANTHER" id="PTHR43394">
    <property type="entry name" value="ATP-DEPENDENT PERMEASE MDL1, MITOCHONDRIAL"/>
    <property type="match status" value="1"/>
</dbReference>
<dbReference type="Gene3D" id="1.20.1560.10">
    <property type="entry name" value="ABC transporter type 1, transmembrane domain"/>
    <property type="match status" value="1"/>
</dbReference>
<feature type="domain" description="ABC transmembrane type-1" evidence="10">
    <location>
        <begin position="38"/>
        <end position="416"/>
    </location>
</feature>
<organism evidence="11 12">
    <name type="scientific">Pseudobacteroides cellulosolvens ATCC 35603 = DSM 2933</name>
    <dbReference type="NCBI Taxonomy" id="398512"/>
    <lineage>
        <taxon>Bacteria</taxon>
        <taxon>Bacillati</taxon>
        <taxon>Bacillota</taxon>
        <taxon>Clostridia</taxon>
        <taxon>Eubacteriales</taxon>
        <taxon>Oscillospiraceae</taxon>
        <taxon>Pseudobacteroides</taxon>
    </lineage>
</organism>
<protein>
    <submittedName>
        <fullName evidence="11">Xenobiotic-transporting ATPase</fullName>
        <ecNumber evidence="11">3.6.3.44</ecNumber>
    </submittedName>
</protein>
<evidence type="ECO:0000256" key="3">
    <source>
        <dbReference type="ARBA" id="ARBA00022692"/>
    </source>
</evidence>
<dbReference type="RefSeq" id="WP_036936437.1">
    <property type="nucleotide sequence ID" value="NZ_JQKC01000002.1"/>
</dbReference>
<dbReference type="GO" id="GO:0005886">
    <property type="term" value="C:plasma membrane"/>
    <property type="evidence" value="ECO:0007669"/>
    <property type="project" value="UniProtKB-SubCell"/>
</dbReference>
<dbReference type="PROSITE" id="PS50929">
    <property type="entry name" value="ABC_TM1F"/>
    <property type="match status" value="1"/>
</dbReference>
<dbReference type="PROSITE" id="PS50893">
    <property type="entry name" value="ABC_TRANSPORTER_2"/>
    <property type="match status" value="1"/>
</dbReference>
<dbReference type="InterPro" id="IPR017871">
    <property type="entry name" value="ABC_transporter-like_CS"/>
</dbReference>
<dbReference type="InterPro" id="IPR003593">
    <property type="entry name" value="AAA+_ATPase"/>
</dbReference>
<evidence type="ECO:0000256" key="5">
    <source>
        <dbReference type="ARBA" id="ARBA00022840"/>
    </source>
</evidence>
<evidence type="ECO:0000259" key="10">
    <source>
        <dbReference type="PROSITE" id="PS50929"/>
    </source>
</evidence>
<keyword evidence="3 8" id="KW-0812">Transmembrane</keyword>
<dbReference type="OrthoDB" id="9762778at2"/>
<dbReference type="SUPFAM" id="SSF90123">
    <property type="entry name" value="ABC transporter transmembrane region"/>
    <property type="match status" value="1"/>
</dbReference>
<dbReference type="SUPFAM" id="SSF52540">
    <property type="entry name" value="P-loop containing nucleoside triphosphate hydrolases"/>
    <property type="match status" value="1"/>
</dbReference>
<dbReference type="InterPro" id="IPR003439">
    <property type="entry name" value="ABC_transporter-like_ATP-bd"/>
</dbReference>
<proteinExistence type="predicted"/>
<feature type="transmembrane region" description="Helical" evidence="8">
    <location>
        <begin position="248"/>
        <end position="267"/>
    </location>
</feature>
<dbReference type="CDD" id="cd03254">
    <property type="entry name" value="ABCC_Glucan_exporter_like"/>
    <property type="match status" value="1"/>
</dbReference>
<dbReference type="EC" id="3.6.3.44" evidence="11"/>
<dbReference type="Pfam" id="PF00664">
    <property type="entry name" value="ABC_membrane"/>
    <property type="match status" value="1"/>
</dbReference>
<dbReference type="Pfam" id="PF00005">
    <property type="entry name" value="ABC_tran"/>
    <property type="match status" value="1"/>
</dbReference>
<dbReference type="GO" id="GO:0016887">
    <property type="term" value="F:ATP hydrolysis activity"/>
    <property type="evidence" value="ECO:0007669"/>
    <property type="project" value="InterPro"/>
</dbReference>
<feature type="transmembrane region" description="Helical" evidence="8">
    <location>
        <begin position="172"/>
        <end position="197"/>
    </location>
</feature>
<dbReference type="SMART" id="SM00382">
    <property type="entry name" value="AAA"/>
    <property type="match status" value="1"/>
</dbReference>
<evidence type="ECO:0000256" key="6">
    <source>
        <dbReference type="ARBA" id="ARBA00022989"/>
    </source>
</evidence>
<reference evidence="12" key="1">
    <citation type="submission" date="2015-07" db="EMBL/GenBank/DDBJ databases">
        <title>Near-Complete Genome Sequence of the Cellulolytic Bacterium Bacteroides (Pseudobacteroides) cellulosolvens ATCC 35603.</title>
        <authorList>
            <person name="Dassa B."/>
            <person name="Utturkar S.M."/>
            <person name="Klingeman D.M."/>
            <person name="Hurt R.A."/>
            <person name="Keller M."/>
            <person name="Xu J."/>
            <person name="Reddy Y.H.K."/>
            <person name="Borovok I."/>
            <person name="Grinberg I.R."/>
            <person name="Lamed R."/>
            <person name="Zhivin O."/>
            <person name="Bayer E.A."/>
            <person name="Brown S.D."/>
        </authorList>
    </citation>
    <scope>NUCLEOTIDE SEQUENCE [LARGE SCALE GENOMIC DNA]</scope>
    <source>
        <strain evidence="12">DSM 2933</strain>
    </source>
</reference>
<comment type="subcellular location">
    <subcellularLocation>
        <location evidence="1">Cell membrane</location>
        <topology evidence="1">Multi-pass membrane protein</topology>
    </subcellularLocation>
</comment>
<dbReference type="InterPro" id="IPR027417">
    <property type="entry name" value="P-loop_NTPase"/>
</dbReference>
<evidence type="ECO:0000256" key="1">
    <source>
        <dbReference type="ARBA" id="ARBA00004651"/>
    </source>
</evidence>
<dbReference type="STRING" id="398512.Bccel_3978"/>
<dbReference type="PATRIC" id="fig|398512.5.peg.4160"/>
<evidence type="ECO:0000256" key="7">
    <source>
        <dbReference type="ARBA" id="ARBA00023136"/>
    </source>
</evidence>
<dbReference type="eggNOG" id="COG1132">
    <property type="taxonomic scope" value="Bacteria"/>
</dbReference>
<keyword evidence="11" id="KW-0378">Hydrolase</keyword>
<gene>
    <name evidence="11" type="ORF">Bccel_3978</name>
</gene>
<keyword evidence="4" id="KW-0547">Nucleotide-binding</keyword>